<gene>
    <name evidence="4" type="ORF">SHK19_21175</name>
</gene>
<organism evidence="4 5">
    <name type="scientific">Nocardioides bizhenqiangii</name>
    <dbReference type="NCBI Taxonomy" id="3095076"/>
    <lineage>
        <taxon>Bacteria</taxon>
        <taxon>Bacillati</taxon>
        <taxon>Actinomycetota</taxon>
        <taxon>Actinomycetes</taxon>
        <taxon>Propionibacteriales</taxon>
        <taxon>Nocardioidaceae</taxon>
        <taxon>Nocardioides</taxon>
    </lineage>
</organism>
<feature type="domain" description="SCP" evidence="3">
    <location>
        <begin position="52"/>
        <end position="170"/>
    </location>
</feature>
<name>A0ABZ0ZQ40_9ACTN</name>
<dbReference type="EMBL" id="CP141059">
    <property type="protein sequence ID" value="WQQ26454.1"/>
    <property type="molecule type" value="Genomic_DNA"/>
</dbReference>
<evidence type="ECO:0000313" key="4">
    <source>
        <dbReference type="EMBL" id="WQQ26454.1"/>
    </source>
</evidence>
<sequence length="173" mass="19085">MRKVLAVLFVLAAALTVAPASTATSTPSGDGDRVDQARRGSEVQLLRQRVVTLTNNKRRARGCPVLRRNDALDRAAQTHTVKMAGRGRNGTLSHQLPGEPGVGTRLRRAGYDWSGWGENVAAGQTTARAVMRSWMNSRGHRRNILNCRFRHIGVGLAYARTGTPYWTQDFGYR</sequence>
<evidence type="ECO:0000256" key="1">
    <source>
        <dbReference type="SAM" id="MobiDB-lite"/>
    </source>
</evidence>
<dbReference type="Pfam" id="PF00188">
    <property type="entry name" value="CAP"/>
    <property type="match status" value="1"/>
</dbReference>
<evidence type="ECO:0000256" key="2">
    <source>
        <dbReference type="SAM" id="SignalP"/>
    </source>
</evidence>
<dbReference type="Gene3D" id="3.40.33.10">
    <property type="entry name" value="CAP"/>
    <property type="match status" value="1"/>
</dbReference>
<protein>
    <submittedName>
        <fullName evidence="4">CAP domain-containing protein</fullName>
    </submittedName>
</protein>
<dbReference type="CDD" id="cd05379">
    <property type="entry name" value="CAP_bacterial"/>
    <property type="match status" value="1"/>
</dbReference>
<evidence type="ECO:0000313" key="5">
    <source>
        <dbReference type="Proteomes" id="UP001327225"/>
    </source>
</evidence>
<dbReference type="InterPro" id="IPR035940">
    <property type="entry name" value="CAP_sf"/>
</dbReference>
<dbReference type="PANTHER" id="PTHR31157:SF1">
    <property type="entry name" value="SCP DOMAIN-CONTAINING PROTEIN"/>
    <property type="match status" value="1"/>
</dbReference>
<dbReference type="InterPro" id="IPR014044">
    <property type="entry name" value="CAP_dom"/>
</dbReference>
<dbReference type="RefSeq" id="WP_322454413.1">
    <property type="nucleotide sequence ID" value="NZ_CP141059.1"/>
</dbReference>
<dbReference type="Proteomes" id="UP001327225">
    <property type="component" value="Chromosome"/>
</dbReference>
<feature type="compositionally biased region" description="Basic and acidic residues" evidence="1">
    <location>
        <begin position="30"/>
        <end position="40"/>
    </location>
</feature>
<evidence type="ECO:0000259" key="3">
    <source>
        <dbReference type="Pfam" id="PF00188"/>
    </source>
</evidence>
<accession>A0ABZ0ZQ40</accession>
<feature type="signal peptide" evidence="2">
    <location>
        <begin position="1"/>
        <end position="22"/>
    </location>
</feature>
<feature type="region of interest" description="Disordered" evidence="1">
    <location>
        <begin position="20"/>
        <end position="40"/>
    </location>
</feature>
<keyword evidence="2" id="KW-0732">Signal</keyword>
<dbReference type="SUPFAM" id="SSF55797">
    <property type="entry name" value="PR-1-like"/>
    <property type="match status" value="1"/>
</dbReference>
<dbReference type="PANTHER" id="PTHR31157">
    <property type="entry name" value="SCP DOMAIN-CONTAINING PROTEIN"/>
    <property type="match status" value="1"/>
</dbReference>
<feature type="chain" id="PRO_5046842247" evidence="2">
    <location>
        <begin position="23"/>
        <end position="173"/>
    </location>
</feature>
<proteinExistence type="predicted"/>
<reference evidence="5" key="1">
    <citation type="submission" date="2023-12" db="EMBL/GenBank/DDBJ databases">
        <title>Novel species in genus Nocardioides.</title>
        <authorList>
            <person name="Zhou H."/>
        </authorList>
    </citation>
    <scope>NUCLEOTIDE SEQUENCE [LARGE SCALE GENOMIC DNA]</scope>
    <source>
        <strain evidence="5">HM61</strain>
    </source>
</reference>
<keyword evidence="5" id="KW-1185">Reference proteome</keyword>